<organism evidence="1 2">
    <name type="scientific">Planosporangium flavigriseum</name>
    <dbReference type="NCBI Taxonomy" id="373681"/>
    <lineage>
        <taxon>Bacteria</taxon>
        <taxon>Bacillati</taxon>
        <taxon>Actinomycetota</taxon>
        <taxon>Actinomycetes</taxon>
        <taxon>Micromonosporales</taxon>
        <taxon>Micromonosporaceae</taxon>
        <taxon>Planosporangium</taxon>
    </lineage>
</organism>
<accession>A0A8J3LW59</accession>
<proteinExistence type="predicted"/>
<protein>
    <submittedName>
        <fullName evidence="1">Uncharacterized protein</fullName>
    </submittedName>
</protein>
<comment type="caution">
    <text evidence="1">The sequence shown here is derived from an EMBL/GenBank/DDBJ whole genome shotgun (WGS) entry which is preliminary data.</text>
</comment>
<dbReference type="EMBL" id="BONU01000024">
    <property type="protein sequence ID" value="GIG74919.1"/>
    <property type="molecule type" value="Genomic_DNA"/>
</dbReference>
<name>A0A8J3LW59_9ACTN</name>
<sequence>MEIFCTGEVYEAEFDARIPVTPRDHRPPTPSPYRYRHGLIRRVVAGAGNRGVYRFVGRDGRLVAFRSDFG</sequence>
<dbReference type="Proteomes" id="UP000653674">
    <property type="component" value="Unassembled WGS sequence"/>
</dbReference>
<dbReference type="AlphaFoldDB" id="A0A8J3LW59"/>
<evidence type="ECO:0000313" key="2">
    <source>
        <dbReference type="Proteomes" id="UP000653674"/>
    </source>
</evidence>
<evidence type="ECO:0000313" key="1">
    <source>
        <dbReference type="EMBL" id="GIG74919.1"/>
    </source>
</evidence>
<gene>
    <name evidence="1" type="ORF">Pfl04_33230</name>
</gene>
<keyword evidence="2" id="KW-1185">Reference proteome</keyword>
<reference evidence="1" key="1">
    <citation type="submission" date="2021-01" db="EMBL/GenBank/DDBJ databases">
        <title>Whole genome shotgun sequence of Planosporangium flavigriseum NBRC 105377.</title>
        <authorList>
            <person name="Komaki H."/>
            <person name="Tamura T."/>
        </authorList>
    </citation>
    <scope>NUCLEOTIDE SEQUENCE</scope>
    <source>
        <strain evidence="1">NBRC 105377</strain>
    </source>
</reference>